<dbReference type="Gene3D" id="1.20.1110.10">
    <property type="entry name" value="Calcium-transporting ATPase, transmembrane domain"/>
    <property type="match status" value="1"/>
</dbReference>
<keyword evidence="1" id="KW-1133">Transmembrane helix</keyword>
<feature type="transmembrane region" description="Helical" evidence="1">
    <location>
        <begin position="166"/>
        <end position="185"/>
    </location>
</feature>
<evidence type="ECO:0000313" key="3">
    <source>
        <dbReference type="Proteomes" id="UP001412067"/>
    </source>
</evidence>
<reference evidence="2 3" key="1">
    <citation type="journal article" date="2022" name="Nat. Plants">
        <title>Genomes of leafy and leafless Platanthera orchids illuminate the evolution of mycoheterotrophy.</title>
        <authorList>
            <person name="Li M.H."/>
            <person name="Liu K.W."/>
            <person name="Li Z."/>
            <person name="Lu H.C."/>
            <person name="Ye Q.L."/>
            <person name="Zhang D."/>
            <person name="Wang J.Y."/>
            <person name="Li Y.F."/>
            <person name="Zhong Z.M."/>
            <person name="Liu X."/>
            <person name="Yu X."/>
            <person name="Liu D.K."/>
            <person name="Tu X.D."/>
            <person name="Liu B."/>
            <person name="Hao Y."/>
            <person name="Liao X.Y."/>
            <person name="Jiang Y.T."/>
            <person name="Sun W.H."/>
            <person name="Chen J."/>
            <person name="Chen Y.Q."/>
            <person name="Ai Y."/>
            <person name="Zhai J.W."/>
            <person name="Wu S.S."/>
            <person name="Zhou Z."/>
            <person name="Hsiao Y.Y."/>
            <person name="Wu W.L."/>
            <person name="Chen Y.Y."/>
            <person name="Lin Y.F."/>
            <person name="Hsu J.L."/>
            <person name="Li C.Y."/>
            <person name="Wang Z.W."/>
            <person name="Zhao X."/>
            <person name="Zhong W.Y."/>
            <person name="Ma X.K."/>
            <person name="Ma L."/>
            <person name="Huang J."/>
            <person name="Chen G.Z."/>
            <person name="Huang M.Z."/>
            <person name="Huang L."/>
            <person name="Peng D.H."/>
            <person name="Luo Y.B."/>
            <person name="Zou S.Q."/>
            <person name="Chen S.P."/>
            <person name="Lan S."/>
            <person name="Tsai W.C."/>
            <person name="Van de Peer Y."/>
            <person name="Liu Z.J."/>
        </authorList>
    </citation>
    <scope>NUCLEOTIDE SEQUENCE [LARGE SCALE GENOMIC DNA]</scope>
    <source>
        <strain evidence="2">Lor288</strain>
    </source>
</reference>
<dbReference type="EMBL" id="JBBWWR010000008">
    <property type="protein sequence ID" value="KAK8962910.1"/>
    <property type="molecule type" value="Genomic_DNA"/>
</dbReference>
<evidence type="ECO:0000313" key="2">
    <source>
        <dbReference type="EMBL" id="KAK8962910.1"/>
    </source>
</evidence>
<keyword evidence="3" id="KW-1185">Reference proteome</keyword>
<feature type="transmembrane region" description="Helical" evidence="1">
    <location>
        <begin position="140"/>
        <end position="160"/>
    </location>
</feature>
<accession>A0ABR2MG22</accession>
<keyword evidence="1" id="KW-0472">Membrane</keyword>
<evidence type="ECO:0000256" key="1">
    <source>
        <dbReference type="SAM" id="Phobius"/>
    </source>
</evidence>
<organism evidence="2 3">
    <name type="scientific">Platanthera guangdongensis</name>
    <dbReference type="NCBI Taxonomy" id="2320717"/>
    <lineage>
        <taxon>Eukaryota</taxon>
        <taxon>Viridiplantae</taxon>
        <taxon>Streptophyta</taxon>
        <taxon>Embryophyta</taxon>
        <taxon>Tracheophyta</taxon>
        <taxon>Spermatophyta</taxon>
        <taxon>Magnoliopsida</taxon>
        <taxon>Liliopsida</taxon>
        <taxon>Asparagales</taxon>
        <taxon>Orchidaceae</taxon>
        <taxon>Orchidoideae</taxon>
        <taxon>Orchideae</taxon>
        <taxon>Orchidinae</taxon>
        <taxon>Platanthera</taxon>
    </lineage>
</organism>
<dbReference type="Proteomes" id="UP001412067">
    <property type="component" value="Unassembled WGS sequence"/>
</dbReference>
<protein>
    <submittedName>
        <fullName evidence="2">ATPase 9, plasma membrane-type</fullName>
    </submittedName>
</protein>
<gene>
    <name evidence="2" type="primary">AHA9</name>
    <name evidence="2" type="ORF">KSP40_PGU000648</name>
</gene>
<proteinExistence type="predicted"/>
<keyword evidence="1" id="KW-0812">Transmembrane</keyword>
<name>A0ABR2MG22_9ASPA</name>
<comment type="caution">
    <text evidence="2">The sequence shown here is derived from an EMBL/GenBank/DDBJ whole genome shotgun (WGS) entry which is preliminary data.</text>
</comment>
<sequence>MEETLLFKEIDIQGEINPTSQKQIPDANLENININEEDARVEGELDPDTDKAKKIPTVEELSSYEFEEEEESLLKKMKLSEMKKRKTLVKLTQQTTDLENKIAAAAKDMETQIFHPHRNAHVASSVVGLMQSQIYGRRSYPLLWTTTVATAGTTTALQPLIWKFDFSPFMVLIIAILNDGVIMIISKDRLKSSPLPNDEMMVVLYPQVFIIHNVLVDTCEKISPIVLKRLVHLIVLSLEIERKLQ</sequence>